<reference evidence="6 7" key="1">
    <citation type="journal article" date="2018" name="New Phytol.">
        <title>Phylogenomics of Endogonaceae and evolution of mycorrhizas within Mucoromycota.</title>
        <authorList>
            <person name="Chang Y."/>
            <person name="Desiro A."/>
            <person name="Na H."/>
            <person name="Sandor L."/>
            <person name="Lipzen A."/>
            <person name="Clum A."/>
            <person name="Barry K."/>
            <person name="Grigoriev I.V."/>
            <person name="Martin F.M."/>
            <person name="Stajich J.E."/>
            <person name="Smith M.E."/>
            <person name="Bonito G."/>
            <person name="Spatafora J.W."/>
        </authorList>
    </citation>
    <scope>NUCLEOTIDE SEQUENCE [LARGE SCALE GENOMIC DNA]</scope>
    <source>
        <strain evidence="6 7">GMNB39</strain>
    </source>
</reference>
<organism evidence="6 7">
    <name type="scientific">Jimgerdemannia flammicorona</name>
    <dbReference type="NCBI Taxonomy" id="994334"/>
    <lineage>
        <taxon>Eukaryota</taxon>
        <taxon>Fungi</taxon>
        <taxon>Fungi incertae sedis</taxon>
        <taxon>Mucoromycota</taxon>
        <taxon>Mucoromycotina</taxon>
        <taxon>Endogonomycetes</taxon>
        <taxon>Endogonales</taxon>
        <taxon>Endogonaceae</taxon>
        <taxon>Jimgerdemannia</taxon>
    </lineage>
</organism>
<keyword evidence="1" id="KW-0560">Oxidoreductase</keyword>
<evidence type="ECO:0000259" key="5">
    <source>
        <dbReference type="Pfam" id="PF00248"/>
    </source>
</evidence>
<dbReference type="PANTHER" id="PTHR43827:SF13">
    <property type="entry name" value="ALDO_KETO REDUCTASE FAMILY PROTEIN"/>
    <property type="match status" value="1"/>
</dbReference>
<feature type="transmembrane region" description="Helical" evidence="4">
    <location>
        <begin position="12"/>
        <end position="31"/>
    </location>
</feature>
<feature type="domain" description="NADP-dependent oxidoreductase" evidence="5">
    <location>
        <begin position="68"/>
        <end position="259"/>
    </location>
</feature>
<evidence type="ECO:0000256" key="3">
    <source>
        <dbReference type="PIRSR" id="PIRSR000097-3"/>
    </source>
</evidence>
<dbReference type="InterPro" id="IPR018170">
    <property type="entry name" value="Aldo/ket_reductase_CS"/>
</dbReference>
<dbReference type="Proteomes" id="UP000268093">
    <property type="component" value="Unassembled WGS sequence"/>
</dbReference>
<keyword evidence="4" id="KW-1133">Transmembrane helix</keyword>
<evidence type="ECO:0000313" key="7">
    <source>
        <dbReference type="Proteomes" id="UP000268093"/>
    </source>
</evidence>
<dbReference type="PIRSF" id="PIRSF000097">
    <property type="entry name" value="AKR"/>
    <property type="match status" value="1"/>
</dbReference>
<dbReference type="Gene3D" id="3.20.20.100">
    <property type="entry name" value="NADP-dependent oxidoreductase domain"/>
    <property type="match status" value="1"/>
</dbReference>
<gene>
    <name evidence="6" type="ORF">BC936DRAFT_150133</name>
</gene>
<keyword evidence="4" id="KW-0472">Membrane</keyword>
<feature type="binding site" evidence="2">
    <location>
        <position position="107"/>
    </location>
    <ligand>
        <name>substrate</name>
    </ligand>
</feature>
<dbReference type="InterPro" id="IPR036812">
    <property type="entry name" value="NAD(P)_OxRdtase_dom_sf"/>
</dbReference>
<dbReference type="AlphaFoldDB" id="A0A433CZE4"/>
<keyword evidence="4" id="KW-0812">Transmembrane</keyword>
<comment type="caution">
    <text evidence="6">The sequence shown here is derived from an EMBL/GenBank/DDBJ whole genome shotgun (WGS) entry which is preliminary data.</text>
</comment>
<dbReference type="EMBL" id="RBNI01009926">
    <property type="protein sequence ID" value="RUP43963.1"/>
    <property type="molecule type" value="Genomic_DNA"/>
</dbReference>
<proteinExistence type="predicted"/>
<evidence type="ECO:0000256" key="4">
    <source>
        <dbReference type="SAM" id="Phobius"/>
    </source>
</evidence>
<dbReference type="PANTHER" id="PTHR43827">
    <property type="entry name" value="2,5-DIKETO-D-GLUCONIC ACID REDUCTASE"/>
    <property type="match status" value="1"/>
</dbReference>
<feature type="site" description="Lowers pKa of active site Tyr" evidence="3">
    <location>
        <position position="74"/>
    </location>
</feature>
<dbReference type="InterPro" id="IPR020471">
    <property type="entry name" value="AKR"/>
</dbReference>
<keyword evidence="7" id="KW-1185">Reference proteome</keyword>
<evidence type="ECO:0000313" key="6">
    <source>
        <dbReference type="EMBL" id="RUP43963.1"/>
    </source>
</evidence>
<dbReference type="OrthoDB" id="416253at2759"/>
<evidence type="ECO:0000256" key="2">
    <source>
        <dbReference type="PIRSR" id="PIRSR000097-2"/>
    </source>
</evidence>
<dbReference type="CDD" id="cd19071">
    <property type="entry name" value="AKR_AKR1-5-like"/>
    <property type="match status" value="1"/>
</dbReference>
<sequence length="272" mass="30611">MTSSTSHQGRDTVFKILFQACATLFIMAFTLQSTRSLNDGRTIPALGFGVYQVEPGDKAVQAILWALEIWVTTKLWDDSHGYTNAISAFEFSLEKLGLDYVDLYLIHSPYPGKKLRTESWKALEELHRKGLVKSIGVSNYGIHHLKELLSICTIKPVVNQIEVTPYLTREDLVAFCNGQNIRVEAYSPLTMGQKLKDPTLVSIARKHGKQPAQILIRWSLQRGFIPLPKSVHKERIIANADVFGWEISAEDMDALTGLNEDFVTEWDPTTCS</sequence>
<dbReference type="GO" id="GO:0016616">
    <property type="term" value="F:oxidoreductase activity, acting on the CH-OH group of donors, NAD or NADP as acceptor"/>
    <property type="evidence" value="ECO:0007669"/>
    <property type="project" value="UniProtKB-ARBA"/>
</dbReference>
<dbReference type="Pfam" id="PF00248">
    <property type="entry name" value="Aldo_ket_red"/>
    <property type="match status" value="1"/>
</dbReference>
<dbReference type="FunFam" id="3.20.20.100:FF:000002">
    <property type="entry name" value="2,5-diketo-D-gluconic acid reductase A"/>
    <property type="match status" value="1"/>
</dbReference>
<name>A0A433CZE4_9FUNG</name>
<accession>A0A433CZE4</accession>
<dbReference type="InterPro" id="IPR023210">
    <property type="entry name" value="NADP_OxRdtase_dom"/>
</dbReference>
<dbReference type="PRINTS" id="PR00069">
    <property type="entry name" value="ALDKETRDTASE"/>
</dbReference>
<dbReference type="SUPFAM" id="SSF51430">
    <property type="entry name" value="NAD(P)-linked oxidoreductase"/>
    <property type="match status" value="1"/>
</dbReference>
<dbReference type="PROSITE" id="PS00063">
    <property type="entry name" value="ALDOKETO_REDUCTASE_3"/>
    <property type="match status" value="1"/>
</dbReference>
<dbReference type="PROSITE" id="PS00062">
    <property type="entry name" value="ALDOKETO_REDUCTASE_2"/>
    <property type="match status" value="1"/>
</dbReference>
<protein>
    <submittedName>
        <fullName evidence="6">Aldo-keto reductase</fullName>
    </submittedName>
</protein>
<evidence type="ECO:0000256" key="1">
    <source>
        <dbReference type="ARBA" id="ARBA00023002"/>
    </source>
</evidence>